<evidence type="ECO:0000256" key="4">
    <source>
        <dbReference type="ARBA" id="ARBA00022827"/>
    </source>
</evidence>
<feature type="region of interest" description="Disordered" evidence="9">
    <location>
        <begin position="1"/>
        <end position="31"/>
    </location>
</feature>
<feature type="domain" description="FAD dependent oxidoreductase" evidence="10">
    <location>
        <begin position="35"/>
        <end position="105"/>
    </location>
</feature>
<dbReference type="PANTHER" id="PTHR11530:SF11">
    <property type="entry name" value="D-ASPARTATE OXIDASE"/>
    <property type="match status" value="1"/>
</dbReference>
<dbReference type="SUPFAM" id="SSF51971">
    <property type="entry name" value="Nucleotide-binding domain"/>
    <property type="match status" value="1"/>
</dbReference>
<evidence type="ECO:0000256" key="1">
    <source>
        <dbReference type="ARBA" id="ARBA00001974"/>
    </source>
</evidence>
<evidence type="ECO:0000259" key="10">
    <source>
        <dbReference type="Pfam" id="PF01266"/>
    </source>
</evidence>
<protein>
    <recommendedName>
        <fullName evidence="7">D-amino-acid oxidase</fullName>
        <ecNumber evidence="6">1.4.3.3</ecNumber>
    </recommendedName>
</protein>
<dbReference type="Pfam" id="PF01266">
    <property type="entry name" value="DAO"/>
    <property type="match status" value="2"/>
</dbReference>
<comment type="cofactor">
    <cofactor evidence="1">
        <name>FAD</name>
        <dbReference type="ChEBI" id="CHEBI:57692"/>
    </cofactor>
</comment>
<keyword evidence="12" id="KW-1185">Reference proteome</keyword>
<evidence type="ECO:0000256" key="6">
    <source>
        <dbReference type="ARBA" id="ARBA00039101"/>
    </source>
</evidence>
<evidence type="ECO:0000256" key="7">
    <source>
        <dbReference type="ARBA" id="ARBA00039751"/>
    </source>
</evidence>
<keyword evidence="4" id="KW-0274">FAD</keyword>
<evidence type="ECO:0000256" key="5">
    <source>
        <dbReference type="ARBA" id="ARBA00023002"/>
    </source>
</evidence>
<evidence type="ECO:0000313" key="12">
    <source>
        <dbReference type="Proteomes" id="UP001501447"/>
    </source>
</evidence>
<comment type="caution">
    <text evidence="11">The sequence shown here is derived from an EMBL/GenBank/DDBJ whole genome shotgun (WGS) entry which is preliminary data.</text>
</comment>
<dbReference type="InterPro" id="IPR023209">
    <property type="entry name" value="DAO"/>
</dbReference>
<evidence type="ECO:0000313" key="11">
    <source>
        <dbReference type="EMBL" id="GAA2609572.1"/>
    </source>
</evidence>
<dbReference type="PANTHER" id="PTHR11530">
    <property type="entry name" value="D-AMINO ACID OXIDASE"/>
    <property type="match status" value="1"/>
</dbReference>
<keyword evidence="3" id="KW-0285">Flavoprotein</keyword>
<evidence type="ECO:0000256" key="9">
    <source>
        <dbReference type="SAM" id="MobiDB-lite"/>
    </source>
</evidence>
<reference evidence="12" key="1">
    <citation type="journal article" date="2019" name="Int. J. Syst. Evol. Microbiol.">
        <title>The Global Catalogue of Microorganisms (GCM) 10K type strain sequencing project: providing services to taxonomists for standard genome sequencing and annotation.</title>
        <authorList>
            <consortium name="The Broad Institute Genomics Platform"/>
            <consortium name="The Broad Institute Genome Sequencing Center for Infectious Disease"/>
            <person name="Wu L."/>
            <person name="Ma J."/>
        </authorList>
    </citation>
    <scope>NUCLEOTIDE SEQUENCE [LARGE SCALE GENOMIC DNA]</scope>
    <source>
        <strain evidence="12">JCM 16373</strain>
    </source>
</reference>
<name>A0ABP6C9S3_9ACTN</name>
<dbReference type="PIRSF" id="PIRSF000189">
    <property type="entry name" value="D-aa_oxidase"/>
    <property type="match status" value="1"/>
</dbReference>
<dbReference type="Gene3D" id="3.30.9.10">
    <property type="entry name" value="D-Amino Acid Oxidase, subunit A, domain 2"/>
    <property type="match status" value="1"/>
</dbReference>
<organism evidence="11 12">
    <name type="scientific">Streptomyces axinellae</name>
    <dbReference type="NCBI Taxonomy" id="552788"/>
    <lineage>
        <taxon>Bacteria</taxon>
        <taxon>Bacillati</taxon>
        <taxon>Actinomycetota</taxon>
        <taxon>Actinomycetes</taxon>
        <taxon>Kitasatosporales</taxon>
        <taxon>Streptomycetaceae</taxon>
        <taxon>Streptomyces</taxon>
    </lineage>
</organism>
<dbReference type="Gene3D" id="3.40.50.720">
    <property type="entry name" value="NAD(P)-binding Rossmann-like Domain"/>
    <property type="match status" value="1"/>
</dbReference>
<keyword evidence="5" id="KW-0560">Oxidoreductase</keyword>
<sequence>MRRERRMLSRMGDVTQGSRSRSGNSGGSEGGRAAVVIGGGVIGLTTAVLLAERGMSVRLWDPQAPEETTSAVAGGLCWPYRIEPRARALEWAVRSFRHFAWLAEQPPLTGVRLVRGTMPDSVPPPEWSALTGTPPRAPVVDMTSYLPYLLGRFEAAGGRCERRAARSLAEAAAEAPVVVNCSGLGARELVPDPAVRAVRGQVLVVENPGIEEWYVAASGAASETTYFVPQPFGLILGGTAHDGAEDRTPDPATAEAIVRRCAAIAPALAETKVLEHRVGLRPFRPSVRLEAERIPDGRGGESLCVHNYGHGGAGITVSWGCAVDAARLVGPPMRTS</sequence>
<dbReference type="SUPFAM" id="SSF54373">
    <property type="entry name" value="FAD-linked reductases, C-terminal domain"/>
    <property type="match status" value="1"/>
</dbReference>
<dbReference type="EC" id="1.4.3.3" evidence="6"/>
<dbReference type="Proteomes" id="UP001501447">
    <property type="component" value="Unassembled WGS sequence"/>
</dbReference>
<evidence type="ECO:0000256" key="8">
    <source>
        <dbReference type="ARBA" id="ARBA00049547"/>
    </source>
</evidence>
<feature type="domain" description="FAD dependent oxidoreductase" evidence="10">
    <location>
        <begin position="136"/>
        <end position="327"/>
    </location>
</feature>
<comment type="similarity">
    <text evidence="2">Belongs to the DAMOX/DASOX family.</text>
</comment>
<proteinExistence type="inferred from homology"/>
<dbReference type="InterPro" id="IPR006076">
    <property type="entry name" value="FAD-dep_OxRdtase"/>
</dbReference>
<gene>
    <name evidence="11" type="ORF">GCM10009863_23900</name>
</gene>
<evidence type="ECO:0000256" key="2">
    <source>
        <dbReference type="ARBA" id="ARBA00006730"/>
    </source>
</evidence>
<comment type="catalytic activity">
    <reaction evidence="8">
        <text>a D-alpha-amino acid + O2 + H2O = a 2-oxocarboxylate + H2O2 + NH4(+)</text>
        <dbReference type="Rhea" id="RHEA:21816"/>
        <dbReference type="ChEBI" id="CHEBI:15377"/>
        <dbReference type="ChEBI" id="CHEBI:15379"/>
        <dbReference type="ChEBI" id="CHEBI:16240"/>
        <dbReference type="ChEBI" id="CHEBI:28938"/>
        <dbReference type="ChEBI" id="CHEBI:35179"/>
        <dbReference type="ChEBI" id="CHEBI:59871"/>
        <dbReference type="EC" id="1.4.3.3"/>
    </reaction>
    <physiologicalReaction direction="left-to-right" evidence="8">
        <dbReference type="Rhea" id="RHEA:21817"/>
    </physiologicalReaction>
</comment>
<evidence type="ECO:0000256" key="3">
    <source>
        <dbReference type="ARBA" id="ARBA00022630"/>
    </source>
</evidence>
<accession>A0ABP6C9S3</accession>
<dbReference type="EMBL" id="BAAARJ010000006">
    <property type="protein sequence ID" value="GAA2609572.1"/>
    <property type="molecule type" value="Genomic_DNA"/>
</dbReference>